<accession>A0ABN3KCD3</accession>
<proteinExistence type="predicted"/>
<comment type="caution">
    <text evidence="1">The sequence shown here is derived from an EMBL/GenBank/DDBJ whole genome shotgun (WGS) entry which is preliminary data.</text>
</comment>
<evidence type="ECO:0000313" key="2">
    <source>
        <dbReference type="Proteomes" id="UP001501638"/>
    </source>
</evidence>
<dbReference type="EMBL" id="BAAASZ010000030">
    <property type="protein sequence ID" value="GAA2454897.1"/>
    <property type="molecule type" value="Genomic_DNA"/>
</dbReference>
<protein>
    <recommendedName>
        <fullName evidence="3">IrrE N-terminal-like domain-containing protein</fullName>
    </recommendedName>
</protein>
<keyword evidence="2" id="KW-1185">Reference proteome</keyword>
<gene>
    <name evidence="1" type="ORF">GCM10010405_43510</name>
</gene>
<organism evidence="1 2">
    <name type="scientific">Streptomyces macrosporus</name>
    <dbReference type="NCBI Taxonomy" id="44032"/>
    <lineage>
        <taxon>Bacteria</taxon>
        <taxon>Bacillati</taxon>
        <taxon>Actinomycetota</taxon>
        <taxon>Actinomycetes</taxon>
        <taxon>Kitasatosporales</taxon>
        <taxon>Streptomycetaceae</taxon>
        <taxon>Streptomyces</taxon>
    </lineage>
</organism>
<reference evidence="1 2" key="1">
    <citation type="journal article" date="2019" name="Int. J. Syst. Evol. Microbiol.">
        <title>The Global Catalogue of Microorganisms (GCM) 10K type strain sequencing project: providing services to taxonomists for standard genome sequencing and annotation.</title>
        <authorList>
            <consortium name="The Broad Institute Genomics Platform"/>
            <consortium name="The Broad Institute Genome Sequencing Center for Infectious Disease"/>
            <person name="Wu L."/>
            <person name="Ma J."/>
        </authorList>
    </citation>
    <scope>NUCLEOTIDE SEQUENCE [LARGE SCALE GENOMIC DNA]</scope>
    <source>
        <strain evidence="1 2">JCM 6305</strain>
    </source>
</reference>
<name>A0ABN3KCD3_9ACTN</name>
<dbReference type="Proteomes" id="UP001501638">
    <property type="component" value="Unassembled WGS sequence"/>
</dbReference>
<sequence length="167" mass="18793">MKLGASLHRDSRRFVRGLGLPPADSIRDLLPAIEERPGHPIRLMPAPAGTDRSLCGMWIRTADVDYVFVHPETSRFHQDHIIAHELGHVLRNHRGGPASGPVSPVTERLVPTLDPAVVRMMLGRGDYEHRDEQEAELIGSYLQQHVHRRPVHRTTGRVAQTLLRLGR</sequence>
<evidence type="ECO:0008006" key="3">
    <source>
        <dbReference type="Google" id="ProtNLM"/>
    </source>
</evidence>
<dbReference type="RefSeq" id="WP_344326110.1">
    <property type="nucleotide sequence ID" value="NZ_BAAASZ010000030.1"/>
</dbReference>
<evidence type="ECO:0000313" key="1">
    <source>
        <dbReference type="EMBL" id="GAA2454897.1"/>
    </source>
</evidence>